<evidence type="ECO:0000313" key="2">
    <source>
        <dbReference type="Proteomes" id="UP000712673"/>
    </source>
</evidence>
<sequence length="300" mass="33257">MAQGKNVFATVLTYPAPSSNYRGESEENRTMLQKITKGGKDYTIVSPESIRNALREMLIKTGLPHNRSRLHNEEQLAVEYKAFPNAEAYADDFLFGFMVADKKAISDNKGKPAKRDSVLRLNMAVALTPYRFNAVFNQSPQSAGNSPWKNAENSALIHREVAHTAYQYPFALAYSDCRQGKGPEWTRALLSAIGQLADVAGGHARSFFEMAPASIVARLTNSLIAGYNTYGFDERGHFAELSRINNDDLPGNEFWLGGELVRQMSAQAKEHLQQQGVSLYDNPQKLLANLAEDFLPIGGH</sequence>
<dbReference type="InterPro" id="IPR013414">
    <property type="entry name" value="Cas7/Cst2/DevR_sub_I-B/Tneap"/>
</dbReference>
<accession>A0A938B354</accession>
<evidence type="ECO:0000313" key="1">
    <source>
        <dbReference type="EMBL" id="MBM3223468.1"/>
    </source>
</evidence>
<dbReference type="NCBIfam" id="TIGR02585">
    <property type="entry name" value="cas_Cst2_DevR"/>
    <property type="match status" value="1"/>
</dbReference>
<comment type="caution">
    <text evidence="1">The sequence shown here is derived from an EMBL/GenBank/DDBJ whole genome shotgun (WGS) entry which is preliminary data.</text>
</comment>
<dbReference type="Proteomes" id="UP000712673">
    <property type="component" value="Unassembled WGS sequence"/>
</dbReference>
<reference evidence="1" key="1">
    <citation type="submission" date="2019-03" db="EMBL/GenBank/DDBJ databases">
        <title>Lake Tanganyika Metagenome-Assembled Genomes (MAGs).</title>
        <authorList>
            <person name="Tran P."/>
        </authorList>
    </citation>
    <scope>NUCLEOTIDE SEQUENCE</scope>
    <source>
        <strain evidence="1">K_DeepCast_65m_m2_066</strain>
    </source>
</reference>
<protein>
    <submittedName>
        <fullName evidence="1">Type I-B CRISPR-associated protein Cas7/Cst2/DevR</fullName>
    </submittedName>
</protein>
<organism evidence="1 2">
    <name type="scientific">Tectimicrobiota bacterium</name>
    <dbReference type="NCBI Taxonomy" id="2528274"/>
    <lineage>
        <taxon>Bacteria</taxon>
        <taxon>Pseudomonadati</taxon>
        <taxon>Nitrospinota/Tectimicrobiota group</taxon>
        <taxon>Candidatus Tectimicrobiota</taxon>
    </lineage>
</organism>
<proteinExistence type="predicted"/>
<dbReference type="EMBL" id="VGLS01000148">
    <property type="protein sequence ID" value="MBM3223468.1"/>
    <property type="molecule type" value="Genomic_DNA"/>
</dbReference>
<dbReference type="AlphaFoldDB" id="A0A938B354"/>
<gene>
    <name evidence="1" type="primary">cas7i</name>
    <name evidence="1" type="ORF">FJZ47_06685</name>
</gene>
<name>A0A938B354_UNCTE</name>